<dbReference type="InterPro" id="IPR003848">
    <property type="entry name" value="DUF218"/>
</dbReference>
<dbReference type="EMBL" id="NFZT01000001">
    <property type="protein sequence ID" value="OWV32552.1"/>
    <property type="molecule type" value="Genomic_DNA"/>
</dbReference>
<evidence type="ECO:0000313" key="2">
    <source>
        <dbReference type="EMBL" id="OWV32552.1"/>
    </source>
</evidence>
<dbReference type="RefSeq" id="WP_224199339.1">
    <property type="nucleotide sequence ID" value="NZ_NFZT01000001.1"/>
</dbReference>
<reference evidence="3" key="1">
    <citation type="submission" date="2017-05" db="EMBL/GenBank/DDBJ databases">
        <authorList>
            <person name="Lin X."/>
        </authorList>
    </citation>
    <scope>NUCLEOTIDE SEQUENCE [LARGE SCALE GENOMIC DNA]</scope>
    <source>
        <strain evidence="3">JLT2012</strain>
    </source>
</reference>
<name>A0A219B2G2_9SPHN</name>
<evidence type="ECO:0000259" key="1">
    <source>
        <dbReference type="Pfam" id="PF02698"/>
    </source>
</evidence>
<protein>
    <recommendedName>
        <fullName evidence="1">DUF218 domain-containing protein</fullName>
    </recommendedName>
</protein>
<dbReference type="Proteomes" id="UP000198462">
    <property type="component" value="Unassembled WGS sequence"/>
</dbReference>
<dbReference type="CDD" id="cd06259">
    <property type="entry name" value="YdcF-like"/>
    <property type="match status" value="1"/>
</dbReference>
<keyword evidence="3" id="KW-1185">Reference proteome</keyword>
<dbReference type="Pfam" id="PF02698">
    <property type="entry name" value="DUF218"/>
    <property type="match status" value="1"/>
</dbReference>
<sequence>MKLLLRLLLAIPLLWLAGFVWFLLSLPAGVEAEVETDAIVVLTGGPGRVAHGVELLQEGYGERLLVSGVDPKVRPIELAEELGVDEALFTCCIDLGKQAENTVGNAFEIGTWVRRNGYTSLRVVTAADHMPRALHEIERELGPSVALVADPVAPKWGLSALATEFSKYTVRSLQMLVGRG</sequence>
<organism evidence="2 3">
    <name type="scientific">Pacificimonas flava</name>
    <dbReference type="NCBI Taxonomy" id="1234595"/>
    <lineage>
        <taxon>Bacteria</taxon>
        <taxon>Pseudomonadati</taxon>
        <taxon>Pseudomonadota</taxon>
        <taxon>Alphaproteobacteria</taxon>
        <taxon>Sphingomonadales</taxon>
        <taxon>Sphingosinicellaceae</taxon>
        <taxon>Pacificimonas</taxon>
    </lineage>
</organism>
<accession>A0A219B2G2</accession>
<feature type="domain" description="DUF218" evidence="1">
    <location>
        <begin position="37"/>
        <end position="147"/>
    </location>
</feature>
<gene>
    <name evidence="2" type="ORF">B5C34_03205</name>
</gene>
<proteinExistence type="predicted"/>
<dbReference type="AlphaFoldDB" id="A0A219B2G2"/>
<evidence type="ECO:0000313" key="3">
    <source>
        <dbReference type="Proteomes" id="UP000198462"/>
    </source>
</evidence>
<comment type="caution">
    <text evidence="2">The sequence shown here is derived from an EMBL/GenBank/DDBJ whole genome shotgun (WGS) entry which is preliminary data.</text>
</comment>